<dbReference type="RefSeq" id="WP_090225039.1">
    <property type="nucleotide sequence ID" value="NZ_FOZP01000004.1"/>
</dbReference>
<dbReference type="STRING" id="593133.SAMN04488006_1780"/>
<evidence type="ECO:0000313" key="1">
    <source>
        <dbReference type="EMBL" id="SFS51854.1"/>
    </source>
</evidence>
<name>A0A1I6QHF4_9FLAO</name>
<dbReference type="InterPro" id="IPR005901">
    <property type="entry name" value="GLPGLI"/>
</dbReference>
<gene>
    <name evidence="1" type="ORF">SAMN04488006_1780</name>
</gene>
<dbReference type="EMBL" id="FOZP01000004">
    <property type="protein sequence ID" value="SFS51854.1"/>
    <property type="molecule type" value="Genomic_DNA"/>
</dbReference>
<dbReference type="NCBIfam" id="TIGR01200">
    <property type="entry name" value="GLPGLI"/>
    <property type="match status" value="1"/>
</dbReference>
<dbReference type="OrthoDB" id="713598at2"/>
<accession>A0A1I6QHF4</accession>
<keyword evidence="2" id="KW-1185">Reference proteome</keyword>
<proteinExistence type="predicted"/>
<dbReference type="AlphaFoldDB" id="A0A1I6QHF4"/>
<reference evidence="2" key="1">
    <citation type="submission" date="2016-10" db="EMBL/GenBank/DDBJ databases">
        <authorList>
            <person name="Varghese N."/>
            <person name="Submissions S."/>
        </authorList>
    </citation>
    <scope>NUCLEOTIDE SEQUENCE [LARGE SCALE GENOMIC DNA]</scope>
    <source>
        <strain evidence="2">DSM 24450</strain>
    </source>
</reference>
<protein>
    <submittedName>
        <fullName evidence="1">GLPGLI family protein</fullName>
    </submittedName>
</protein>
<organism evidence="1 2">
    <name type="scientific">Lutibacter maritimus</name>
    <dbReference type="NCBI Taxonomy" id="593133"/>
    <lineage>
        <taxon>Bacteria</taxon>
        <taxon>Pseudomonadati</taxon>
        <taxon>Bacteroidota</taxon>
        <taxon>Flavobacteriia</taxon>
        <taxon>Flavobacteriales</taxon>
        <taxon>Flavobacteriaceae</taxon>
        <taxon>Lutibacter</taxon>
    </lineage>
</organism>
<dbReference type="Proteomes" id="UP000199312">
    <property type="component" value="Unassembled WGS sequence"/>
</dbReference>
<sequence>MRYLKTLLLISIVLITFISQSTYSQNINGQIVYSAEFNMDNSKSLSMDSDKLLYILSFSSNESIFKKQDVLVNENDKKLGLVTIFAGNGIFYSNVKANERINQKEYYGELFLVDYPLIKWELTQEEKIIGKYSCLKATAVKYFKNRKGITKEREVVAWYTTEIPVNFGPKEYDNLPGLILELQEGNLTFSALKIELNLDSLVINKPIEGKKVSSEEYENIVKKLTQDFMKKHQNN</sequence>
<dbReference type="Pfam" id="PF09697">
    <property type="entry name" value="Porph_ging"/>
    <property type="match status" value="1"/>
</dbReference>
<evidence type="ECO:0000313" key="2">
    <source>
        <dbReference type="Proteomes" id="UP000199312"/>
    </source>
</evidence>